<reference evidence="1" key="1">
    <citation type="submission" date="2021-10" db="EMBL/GenBank/DDBJ databases">
        <title>Tropical sea cucumber genome reveals ecological adaptation and Cuvierian tubules defense mechanism.</title>
        <authorList>
            <person name="Chen T."/>
        </authorList>
    </citation>
    <scope>NUCLEOTIDE SEQUENCE</scope>
    <source>
        <strain evidence="1">Nanhai2018</strain>
        <tissue evidence="1">Muscle</tissue>
    </source>
</reference>
<keyword evidence="2" id="KW-1185">Reference proteome</keyword>
<comment type="caution">
    <text evidence="1">The sequence shown here is derived from an EMBL/GenBank/DDBJ whole genome shotgun (WGS) entry which is preliminary data.</text>
</comment>
<evidence type="ECO:0000313" key="1">
    <source>
        <dbReference type="EMBL" id="KAJ8036786.1"/>
    </source>
</evidence>
<organism evidence="1 2">
    <name type="scientific">Holothuria leucospilota</name>
    <name type="common">Black long sea cucumber</name>
    <name type="synonym">Mertensiothuria leucospilota</name>
    <dbReference type="NCBI Taxonomy" id="206669"/>
    <lineage>
        <taxon>Eukaryota</taxon>
        <taxon>Metazoa</taxon>
        <taxon>Echinodermata</taxon>
        <taxon>Eleutherozoa</taxon>
        <taxon>Echinozoa</taxon>
        <taxon>Holothuroidea</taxon>
        <taxon>Aspidochirotacea</taxon>
        <taxon>Aspidochirotida</taxon>
        <taxon>Holothuriidae</taxon>
        <taxon>Holothuria</taxon>
    </lineage>
</organism>
<dbReference type="EMBL" id="JAIZAY010000008">
    <property type="protein sequence ID" value="KAJ8036786.1"/>
    <property type="molecule type" value="Genomic_DNA"/>
</dbReference>
<accession>A0A9Q1C2G7</accession>
<protein>
    <submittedName>
        <fullName evidence="1">Uncharacterized protein</fullName>
    </submittedName>
</protein>
<dbReference type="Proteomes" id="UP001152320">
    <property type="component" value="Chromosome 8"/>
</dbReference>
<sequence length="83" mass="9761">MFGLSSPYEEACQYSMERIGDSEYWHRGRDGKWSHERLLIPKKRSSQLTTANFNLVLNVFARNYSSLKLDIFHNTLLGTHFHL</sequence>
<name>A0A9Q1C2G7_HOLLE</name>
<gene>
    <name evidence="1" type="ORF">HOLleu_17422</name>
</gene>
<proteinExistence type="predicted"/>
<dbReference type="AlphaFoldDB" id="A0A9Q1C2G7"/>
<evidence type="ECO:0000313" key="2">
    <source>
        <dbReference type="Proteomes" id="UP001152320"/>
    </source>
</evidence>